<dbReference type="InterPro" id="IPR015590">
    <property type="entry name" value="Aldehyde_DH_dom"/>
</dbReference>
<dbReference type="Pfam" id="PF00171">
    <property type="entry name" value="Aldedh"/>
    <property type="match status" value="1"/>
</dbReference>
<dbReference type="OrthoDB" id="9812625at2"/>
<sequence>MSDIDLLIGGEWKPASDGGRRDVVNPANGEVVGRLAVATDADLDAALRAAAAAFEGWKNTPAIERGAILRRAATLMRQRADEFAPIITRENGKTLAESMAEVSWAADFYEWFAEEARRIYGRTVPARMAGVRQFTSLEPVGPVLALSPWNWPLVPLSRKLSAALAAGCTVIAKPAEETPSAVALLARIFAEAGLPDGVLNVVYGDPAHISSRLIAAPEVRKISFTGSVPVGRLLARQAADHLKPITLELGGHAPVIVFDDVDVDAVVGKVVPIKFRTAGQVCSSPTRFYVHEKIAARFTEKLASAASGLKVGDGAAAGTEMGPLISARRVDAVADLVADAVSRGATLVSGGQRPEGKGYYYPPTILAGVKDDARIMSEEPFGPVVPVTTFSDYDEVIARANATPYALAAYVFTQSLELAHKVGVDLNCGNLGINTFAVSLAEGPFGGNRDSGYGREGGTEGIQSYLTTKFVAESAR</sequence>
<dbReference type="PANTHER" id="PTHR43353">
    <property type="entry name" value="SUCCINATE-SEMIALDEHYDE DEHYDROGENASE, MITOCHONDRIAL"/>
    <property type="match status" value="1"/>
</dbReference>
<evidence type="ECO:0000259" key="3">
    <source>
        <dbReference type="Pfam" id="PF00171"/>
    </source>
</evidence>
<reference evidence="5" key="1">
    <citation type="submission" date="2018-07" db="EMBL/GenBank/DDBJ databases">
        <authorList>
            <person name="Liu B.-T."/>
            <person name="Du Z."/>
        </authorList>
    </citation>
    <scope>NUCLEOTIDE SEQUENCE [LARGE SCALE GENOMIC DNA]</scope>
    <source>
        <strain evidence="5">XYN52</strain>
    </source>
</reference>
<dbReference type="SUPFAM" id="SSF53720">
    <property type="entry name" value="ALDH-like"/>
    <property type="match status" value="1"/>
</dbReference>
<dbReference type="EMBL" id="QQNH01000001">
    <property type="protein sequence ID" value="RDE10521.1"/>
    <property type="molecule type" value="Genomic_DNA"/>
</dbReference>
<comment type="similarity">
    <text evidence="1">Belongs to the aldehyde dehydrogenase family.</text>
</comment>
<dbReference type="FunFam" id="3.40.605.10:FF:000007">
    <property type="entry name" value="NAD/NADP-dependent betaine aldehyde dehydrogenase"/>
    <property type="match status" value="1"/>
</dbReference>
<keyword evidence="2" id="KW-0560">Oxidoreductase</keyword>
<dbReference type="Gene3D" id="3.40.309.10">
    <property type="entry name" value="Aldehyde Dehydrogenase, Chain A, domain 2"/>
    <property type="match status" value="1"/>
</dbReference>
<dbReference type="CDD" id="cd07103">
    <property type="entry name" value="ALDH_F5_SSADH_GabD"/>
    <property type="match status" value="1"/>
</dbReference>
<dbReference type="Gene3D" id="3.40.605.10">
    <property type="entry name" value="Aldehyde Dehydrogenase, Chain A, domain 1"/>
    <property type="match status" value="1"/>
</dbReference>
<evidence type="ECO:0000256" key="1">
    <source>
        <dbReference type="ARBA" id="ARBA00009986"/>
    </source>
</evidence>
<dbReference type="AlphaFoldDB" id="A0A369WEE7"/>
<dbReference type="InterPro" id="IPR016163">
    <property type="entry name" value="Ald_DH_C"/>
</dbReference>
<feature type="domain" description="Aldehyde dehydrogenase" evidence="3">
    <location>
        <begin position="14"/>
        <end position="471"/>
    </location>
</feature>
<dbReference type="PANTHER" id="PTHR43353:SF5">
    <property type="entry name" value="SUCCINATE-SEMIALDEHYDE DEHYDROGENASE, MITOCHONDRIAL"/>
    <property type="match status" value="1"/>
</dbReference>
<dbReference type="InterPro" id="IPR016162">
    <property type="entry name" value="Ald_DH_N"/>
</dbReference>
<accession>A0A369WEE7</accession>
<dbReference type="InterPro" id="IPR016161">
    <property type="entry name" value="Ald_DH/histidinol_DH"/>
</dbReference>
<organism evidence="4 5">
    <name type="scientific">Pelagibacterium lacus</name>
    <dbReference type="NCBI Taxonomy" id="2282655"/>
    <lineage>
        <taxon>Bacteria</taxon>
        <taxon>Pseudomonadati</taxon>
        <taxon>Pseudomonadota</taxon>
        <taxon>Alphaproteobacteria</taxon>
        <taxon>Hyphomicrobiales</taxon>
        <taxon>Devosiaceae</taxon>
        <taxon>Pelagibacterium</taxon>
    </lineage>
</organism>
<evidence type="ECO:0000256" key="2">
    <source>
        <dbReference type="ARBA" id="ARBA00023002"/>
    </source>
</evidence>
<dbReference type="Proteomes" id="UP000253759">
    <property type="component" value="Unassembled WGS sequence"/>
</dbReference>
<gene>
    <name evidence="4" type="ORF">DVH29_00790</name>
</gene>
<dbReference type="GO" id="GO:0009450">
    <property type="term" value="P:gamma-aminobutyric acid catabolic process"/>
    <property type="evidence" value="ECO:0007669"/>
    <property type="project" value="TreeGrafter"/>
</dbReference>
<dbReference type="FunFam" id="3.40.309.10:FF:000009">
    <property type="entry name" value="Aldehyde dehydrogenase A"/>
    <property type="match status" value="1"/>
</dbReference>
<proteinExistence type="inferred from homology"/>
<dbReference type="GO" id="GO:0004777">
    <property type="term" value="F:succinate-semialdehyde dehydrogenase (NAD+) activity"/>
    <property type="evidence" value="ECO:0007669"/>
    <property type="project" value="TreeGrafter"/>
</dbReference>
<dbReference type="RefSeq" id="WP_114644241.1">
    <property type="nucleotide sequence ID" value="NZ_QQNH01000001.1"/>
</dbReference>
<evidence type="ECO:0000313" key="4">
    <source>
        <dbReference type="EMBL" id="RDE10521.1"/>
    </source>
</evidence>
<comment type="caution">
    <text evidence="4">The sequence shown here is derived from an EMBL/GenBank/DDBJ whole genome shotgun (WGS) entry which is preliminary data.</text>
</comment>
<dbReference type="InterPro" id="IPR050740">
    <property type="entry name" value="Aldehyde_DH_Superfamily"/>
</dbReference>
<protein>
    <submittedName>
        <fullName evidence="4">NAD-dependent succinate-semialdehyde dehydrogenase</fullName>
    </submittedName>
</protein>
<evidence type="ECO:0000313" key="5">
    <source>
        <dbReference type="Proteomes" id="UP000253759"/>
    </source>
</evidence>
<keyword evidence="5" id="KW-1185">Reference proteome</keyword>
<name>A0A369WEE7_9HYPH</name>